<dbReference type="AlphaFoldDB" id="A0AAU8EKU6"/>
<dbReference type="InterPro" id="IPR036390">
    <property type="entry name" value="WH_DNA-bd_sf"/>
</dbReference>
<dbReference type="RefSeq" id="WP_353710873.1">
    <property type="nucleotide sequence ID" value="NZ_CP159279.1"/>
</dbReference>
<organism evidence="6">
    <name type="scientific">Arthrobacter sp. K5</name>
    <dbReference type="NCBI Taxonomy" id="2839623"/>
    <lineage>
        <taxon>Bacteria</taxon>
        <taxon>Bacillati</taxon>
        <taxon>Actinomycetota</taxon>
        <taxon>Actinomycetes</taxon>
        <taxon>Micrococcales</taxon>
        <taxon>Micrococcaceae</taxon>
        <taxon>Arthrobacter</taxon>
    </lineage>
</organism>
<dbReference type="Gene3D" id="1.10.10.10">
    <property type="entry name" value="Winged helix-like DNA-binding domain superfamily/Winged helix DNA-binding domain"/>
    <property type="match status" value="1"/>
</dbReference>
<dbReference type="PROSITE" id="PS50931">
    <property type="entry name" value="HTH_LYSR"/>
    <property type="match status" value="1"/>
</dbReference>
<evidence type="ECO:0000259" key="5">
    <source>
        <dbReference type="PROSITE" id="PS50931"/>
    </source>
</evidence>
<dbReference type="PANTHER" id="PTHR30346">
    <property type="entry name" value="TRANSCRIPTIONAL DUAL REGULATOR HCAR-RELATED"/>
    <property type="match status" value="1"/>
</dbReference>
<dbReference type="InterPro" id="IPR000847">
    <property type="entry name" value="LysR_HTH_N"/>
</dbReference>
<keyword evidence="3" id="KW-0238">DNA-binding</keyword>
<dbReference type="InterPro" id="IPR036388">
    <property type="entry name" value="WH-like_DNA-bd_sf"/>
</dbReference>
<evidence type="ECO:0000256" key="3">
    <source>
        <dbReference type="ARBA" id="ARBA00023125"/>
    </source>
</evidence>
<dbReference type="SUPFAM" id="SSF46785">
    <property type="entry name" value="Winged helix' DNA-binding domain"/>
    <property type="match status" value="1"/>
</dbReference>
<reference evidence="6" key="1">
    <citation type="submission" date="2024-06" db="EMBL/GenBank/DDBJ databases">
        <title>Biodegradation of dimethachlon by Arthrobacter sp. K5: mechanistic insights and ecological implications.</title>
        <authorList>
            <person name="Hu S."/>
            <person name="Lu P."/>
        </authorList>
    </citation>
    <scope>NUCLEOTIDE SEQUENCE</scope>
    <source>
        <strain evidence="6">K5</strain>
    </source>
</reference>
<dbReference type="FunFam" id="1.10.10.10:FF:000001">
    <property type="entry name" value="LysR family transcriptional regulator"/>
    <property type="match status" value="1"/>
</dbReference>
<dbReference type="PRINTS" id="PR00039">
    <property type="entry name" value="HTHLYSR"/>
</dbReference>
<sequence length="288" mass="31087">MNLELRHLRALVAVAEAQTFTDAAIALGTSQASVSRSVAALERALGVRVFQRTTRRVTPTATGHRIIEHARRVLDEARLLEEAARGGAGELRVGYAWSAVGSRTLAVQRRWEESNPAVPLVWVQSGSPAAGLANGTVDVAVVRKQLNDPRFAEVLIGTERRYAAVAATDPLARRRFLRLADFAGRTIAVDSRTGTTTVDLWSPEAQPASLRPVQGVDDWLTLISTGQAMGMSSEATTAQYPRPGVAYKVVRDAPPISVFLAYWKDDPSVLISDFARLARQAYDDGGAG</sequence>
<dbReference type="GO" id="GO:0032993">
    <property type="term" value="C:protein-DNA complex"/>
    <property type="evidence" value="ECO:0007669"/>
    <property type="project" value="TreeGrafter"/>
</dbReference>
<evidence type="ECO:0000313" key="6">
    <source>
        <dbReference type="EMBL" id="XCH10228.1"/>
    </source>
</evidence>
<feature type="domain" description="HTH lysR-type" evidence="5">
    <location>
        <begin position="3"/>
        <end position="60"/>
    </location>
</feature>
<dbReference type="SUPFAM" id="SSF53850">
    <property type="entry name" value="Periplasmic binding protein-like II"/>
    <property type="match status" value="1"/>
</dbReference>
<keyword evidence="2" id="KW-0805">Transcription regulation</keyword>
<comment type="similarity">
    <text evidence="1">Belongs to the LysR transcriptional regulatory family.</text>
</comment>
<dbReference type="Pfam" id="PF03466">
    <property type="entry name" value="LysR_substrate"/>
    <property type="match status" value="1"/>
</dbReference>
<gene>
    <name evidence="6" type="ORF">ABRP34_15475</name>
</gene>
<evidence type="ECO:0000256" key="4">
    <source>
        <dbReference type="ARBA" id="ARBA00023163"/>
    </source>
</evidence>
<evidence type="ECO:0000256" key="1">
    <source>
        <dbReference type="ARBA" id="ARBA00009437"/>
    </source>
</evidence>
<name>A0AAU8EKU6_9MICC</name>
<accession>A0AAU8EKU6</accession>
<keyword evidence="4" id="KW-0804">Transcription</keyword>
<evidence type="ECO:0000256" key="2">
    <source>
        <dbReference type="ARBA" id="ARBA00023015"/>
    </source>
</evidence>
<dbReference type="InterPro" id="IPR005119">
    <property type="entry name" value="LysR_subst-bd"/>
</dbReference>
<dbReference type="EMBL" id="CP159279">
    <property type="protein sequence ID" value="XCH10228.1"/>
    <property type="molecule type" value="Genomic_DNA"/>
</dbReference>
<proteinExistence type="inferred from homology"/>
<protein>
    <submittedName>
        <fullName evidence="6">LysR family transcriptional regulator</fullName>
    </submittedName>
</protein>
<dbReference type="PANTHER" id="PTHR30346:SF0">
    <property type="entry name" value="HCA OPERON TRANSCRIPTIONAL ACTIVATOR HCAR"/>
    <property type="match status" value="1"/>
</dbReference>
<dbReference type="GO" id="GO:0003677">
    <property type="term" value="F:DNA binding"/>
    <property type="evidence" value="ECO:0007669"/>
    <property type="project" value="UniProtKB-KW"/>
</dbReference>
<dbReference type="GO" id="GO:0003700">
    <property type="term" value="F:DNA-binding transcription factor activity"/>
    <property type="evidence" value="ECO:0007669"/>
    <property type="project" value="InterPro"/>
</dbReference>
<dbReference type="Pfam" id="PF00126">
    <property type="entry name" value="HTH_1"/>
    <property type="match status" value="1"/>
</dbReference>
<dbReference type="Gene3D" id="3.40.190.10">
    <property type="entry name" value="Periplasmic binding protein-like II"/>
    <property type="match status" value="2"/>
</dbReference>